<dbReference type="InterPro" id="IPR051463">
    <property type="entry name" value="Peptidase_U62_metallo"/>
</dbReference>
<feature type="domain" description="Metalloprotease TldD/E central" evidence="7">
    <location>
        <begin position="135"/>
        <end position="243"/>
    </location>
</feature>
<gene>
    <name evidence="8" type="primary">tldD</name>
    <name evidence="8" type="ORF">GCM10011430_06640</name>
</gene>
<evidence type="ECO:0000313" key="8">
    <source>
        <dbReference type="EMBL" id="GGI53490.1"/>
    </source>
</evidence>
<dbReference type="Gene3D" id="3.30.2290.10">
    <property type="entry name" value="PmbA/TldD superfamily"/>
    <property type="match status" value="1"/>
</dbReference>
<dbReference type="InterPro" id="IPR045569">
    <property type="entry name" value="Metalloprtase-TldD/E_C"/>
</dbReference>
<evidence type="ECO:0000313" key="9">
    <source>
        <dbReference type="Proteomes" id="UP000627205"/>
    </source>
</evidence>
<protein>
    <submittedName>
        <fullName evidence="8">Peptidase C69</fullName>
    </submittedName>
</protein>
<dbReference type="InterPro" id="IPR045570">
    <property type="entry name" value="Metalloprtase-TldD/E_cen_dom"/>
</dbReference>
<evidence type="ECO:0000256" key="2">
    <source>
        <dbReference type="ARBA" id="ARBA00022670"/>
    </source>
</evidence>
<reference evidence="8" key="2">
    <citation type="submission" date="2020-09" db="EMBL/GenBank/DDBJ databases">
        <authorList>
            <person name="Sun Q."/>
            <person name="Sedlacek I."/>
        </authorList>
    </citation>
    <scope>NUCLEOTIDE SEQUENCE</scope>
    <source>
        <strain evidence="8">CCM 7664</strain>
    </source>
</reference>
<dbReference type="InterPro" id="IPR002510">
    <property type="entry name" value="Metalloprtase-TldD/E_N"/>
</dbReference>
<feature type="domain" description="Metalloprotease TldD/E C-terminal" evidence="6">
    <location>
        <begin position="251"/>
        <end position="484"/>
    </location>
</feature>
<dbReference type="NCBIfam" id="NF008006">
    <property type="entry name" value="PRK10735.1"/>
    <property type="match status" value="1"/>
</dbReference>
<keyword evidence="3" id="KW-0378">Hydrolase</keyword>
<keyword evidence="9" id="KW-1185">Reference proteome</keyword>
<evidence type="ECO:0000259" key="6">
    <source>
        <dbReference type="Pfam" id="PF19289"/>
    </source>
</evidence>
<dbReference type="GO" id="GO:0006508">
    <property type="term" value="P:proteolysis"/>
    <property type="evidence" value="ECO:0007669"/>
    <property type="project" value="UniProtKB-KW"/>
</dbReference>
<dbReference type="AlphaFoldDB" id="A0A8J3B261"/>
<name>A0A8J3B261_9BURK</name>
<feature type="domain" description="Metalloprotease TldD/E N-terminal" evidence="5">
    <location>
        <begin position="44"/>
        <end position="104"/>
    </location>
</feature>
<dbReference type="InterPro" id="IPR035068">
    <property type="entry name" value="TldD/PmbA_N"/>
</dbReference>
<dbReference type="EMBL" id="BMDP01000001">
    <property type="protein sequence ID" value="GGI53490.1"/>
    <property type="molecule type" value="Genomic_DNA"/>
</dbReference>
<accession>A0A8J3B261</accession>
<comment type="caution">
    <text evidence="8">The sequence shown here is derived from an EMBL/GenBank/DDBJ whole genome shotgun (WGS) entry which is preliminary data.</text>
</comment>
<dbReference type="Proteomes" id="UP000627205">
    <property type="component" value="Unassembled WGS sequence"/>
</dbReference>
<dbReference type="PANTHER" id="PTHR30624">
    <property type="entry name" value="UNCHARACTERIZED PROTEIN TLDD AND PMBA"/>
    <property type="match status" value="1"/>
</dbReference>
<dbReference type="InterPro" id="IPR025502">
    <property type="entry name" value="TldD"/>
</dbReference>
<dbReference type="Pfam" id="PF19290">
    <property type="entry name" value="PmbA_TldD_2nd"/>
    <property type="match status" value="1"/>
</dbReference>
<evidence type="ECO:0000259" key="7">
    <source>
        <dbReference type="Pfam" id="PF19290"/>
    </source>
</evidence>
<dbReference type="RefSeq" id="WP_188419539.1">
    <property type="nucleotide sequence ID" value="NZ_BMDP01000001.1"/>
</dbReference>
<keyword evidence="2" id="KW-0645">Protease</keyword>
<dbReference type="PANTHER" id="PTHR30624:SF4">
    <property type="entry name" value="METALLOPROTEASE TLDD"/>
    <property type="match status" value="1"/>
</dbReference>
<dbReference type="GO" id="GO:0005829">
    <property type="term" value="C:cytosol"/>
    <property type="evidence" value="ECO:0007669"/>
    <property type="project" value="TreeGrafter"/>
</dbReference>
<evidence type="ECO:0000256" key="1">
    <source>
        <dbReference type="ARBA" id="ARBA00005836"/>
    </source>
</evidence>
<reference evidence="8" key="1">
    <citation type="journal article" date="2014" name="Int. J. Syst. Evol. Microbiol.">
        <title>Complete genome sequence of Corynebacterium casei LMG S-19264T (=DSM 44701T), isolated from a smear-ripened cheese.</title>
        <authorList>
            <consortium name="US DOE Joint Genome Institute (JGI-PGF)"/>
            <person name="Walter F."/>
            <person name="Albersmeier A."/>
            <person name="Kalinowski J."/>
            <person name="Ruckert C."/>
        </authorList>
    </citation>
    <scope>NUCLEOTIDE SEQUENCE</scope>
    <source>
        <strain evidence="8">CCM 7664</strain>
    </source>
</reference>
<dbReference type="PIRSF" id="PIRSF004919">
    <property type="entry name" value="TldD"/>
    <property type="match status" value="1"/>
</dbReference>
<dbReference type="InterPro" id="IPR036059">
    <property type="entry name" value="TldD/PmbA_sf"/>
</dbReference>
<organism evidence="8 9">
    <name type="scientific">Oxalicibacterium solurbis</name>
    <dbReference type="NCBI Taxonomy" id="69280"/>
    <lineage>
        <taxon>Bacteria</taxon>
        <taxon>Pseudomonadati</taxon>
        <taxon>Pseudomonadota</taxon>
        <taxon>Betaproteobacteria</taxon>
        <taxon>Burkholderiales</taxon>
        <taxon>Oxalobacteraceae</taxon>
        <taxon>Oxalicibacterium</taxon>
    </lineage>
</organism>
<evidence type="ECO:0000259" key="5">
    <source>
        <dbReference type="Pfam" id="PF01523"/>
    </source>
</evidence>
<dbReference type="Pfam" id="PF19289">
    <property type="entry name" value="PmbA_TldD_3rd"/>
    <property type="match status" value="1"/>
</dbReference>
<dbReference type="Pfam" id="PF01523">
    <property type="entry name" value="PmbA_TldD_1st"/>
    <property type="match status" value="1"/>
</dbReference>
<evidence type="ECO:0000256" key="3">
    <source>
        <dbReference type="ARBA" id="ARBA00022801"/>
    </source>
</evidence>
<dbReference type="GO" id="GO:0008237">
    <property type="term" value="F:metallopeptidase activity"/>
    <property type="evidence" value="ECO:0007669"/>
    <property type="project" value="UniProtKB-KW"/>
</dbReference>
<dbReference type="SUPFAM" id="SSF111283">
    <property type="entry name" value="Putative modulator of DNA gyrase, PmbA/TldD"/>
    <property type="match status" value="1"/>
</dbReference>
<sequence>MTPFEPNLKTLAAARDILLTPFGLDESVLLKTLGTMFTHRVDYADLYFQFTKSEGWSLEEGIVKTGSFSIDQGVGVRAVSGDKTAFSYSDEISERALLEAATATRTIARQGAGKIKVASAIQPSGGRSLYLPNDPLTSLDATEKVKLLERIERIARAKDPRIVQVMAGLAGEYDVVLVVRSDGVLAADIRPLVRLSITVIAEQNGRREMGTSGGGGRFSYGYFSDELLEKYASEAVASALVNLEARPAPAGPMTVVLGPGWPGVLLHEAIGHGLEGDFNRKGSSAFSGRIGERVAAKGVTVVDDGTIADRRGSLNIDDEGNPTQCTTLIEDGILKGYIQDTMNARLMKMPVTGNARRESYAHLPMPRMTNTYMLAGDKEPEEILASVKNGLYAVNFGGGQVDITNGKFVFSASEAYMIENGKLSYPVKGATLIGNGPDVLNRVAMIGNDMRLDSGVGVCGKEGQSVPVGVGQPTLRIDGVTVGGTA</sequence>
<comment type="similarity">
    <text evidence="1">Belongs to the peptidase U62 family.</text>
</comment>
<proteinExistence type="inferred from homology"/>
<evidence type="ECO:0000256" key="4">
    <source>
        <dbReference type="ARBA" id="ARBA00023049"/>
    </source>
</evidence>
<keyword evidence="4" id="KW-0482">Metalloprotease</keyword>